<comment type="caution">
    <text evidence="1">The sequence shown here is derived from an EMBL/GenBank/DDBJ whole genome shotgun (WGS) entry which is preliminary data.</text>
</comment>
<protein>
    <submittedName>
        <fullName evidence="1">Uncharacterized protein</fullName>
    </submittedName>
</protein>
<sequence>MRDLGADPPFETTGDGFSLAAGSKMVTPAEFPTPSPLELVMPVVAEALRLAAADDGSLLDFNVRVFYDAHVTRAMEREPDDPPLRYDAFTFMTLMDAFHWLEAKGYLAHRGNGDSYDYWLASPT</sequence>
<dbReference type="Proteomes" id="UP000323505">
    <property type="component" value="Unassembled WGS sequence"/>
</dbReference>
<evidence type="ECO:0000313" key="2">
    <source>
        <dbReference type="Proteomes" id="UP000323505"/>
    </source>
</evidence>
<reference evidence="1 2" key="1">
    <citation type="submission" date="2019-08" db="EMBL/GenBank/DDBJ databases">
        <title>Actinomadura sp. nov. CYP1-5 isolated from mountain soil.</title>
        <authorList>
            <person name="Songsumanus A."/>
            <person name="Kuncharoen N."/>
            <person name="Kudo T."/>
            <person name="Yuki M."/>
            <person name="Igarashi Y."/>
            <person name="Tanasupawat S."/>
        </authorList>
    </citation>
    <scope>NUCLEOTIDE SEQUENCE [LARGE SCALE GENOMIC DNA]</scope>
    <source>
        <strain evidence="1 2">CYP1-5</strain>
    </source>
</reference>
<accession>A0A5D3FAZ3</accession>
<dbReference type="RefSeq" id="WP_148765445.1">
    <property type="nucleotide sequence ID" value="NZ_VSRQ01000007.1"/>
</dbReference>
<name>A0A5D3FAZ3_9ACTN</name>
<gene>
    <name evidence="1" type="ORF">FXF68_30975</name>
</gene>
<dbReference type="EMBL" id="VSRQ01000007">
    <property type="protein sequence ID" value="TYK45108.1"/>
    <property type="molecule type" value="Genomic_DNA"/>
</dbReference>
<organism evidence="1 2">
    <name type="scientific">Actinomadura decatromicini</name>
    <dbReference type="NCBI Taxonomy" id="2604572"/>
    <lineage>
        <taxon>Bacteria</taxon>
        <taxon>Bacillati</taxon>
        <taxon>Actinomycetota</taxon>
        <taxon>Actinomycetes</taxon>
        <taxon>Streptosporangiales</taxon>
        <taxon>Thermomonosporaceae</taxon>
        <taxon>Actinomadura</taxon>
    </lineage>
</organism>
<evidence type="ECO:0000313" key="1">
    <source>
        <dbReference type="EMBL" id="TYK45108.1"/>
    </source>
</evidence>
<proteinExistence type="predicted"/>
<keyword evidence="2" id="KW-1185">Reference proteome</keyword>
<dbReference type="AlphaFoldDB" id="A0A5D3FAZ3"/>